<keyword evidence="2" id="KW-1185">Reference proteome</keyword>
<proteinExistence type="predicted"/>
<gene>
    <name evidence="1" type="ORF">UPYG_G00347100</name>
</gene>
<dbReference type="AlphaFoldDB" id="A0ABD0W286"/>
<organism evidence="1 2">
    <name type="scientific">Umbra pygmaea</name>
    <name type="common">Eastern mudminnow</name>
    <dbReference type="NCBI Taxonomy" id="75934"/>
    <lineage>
        <taxon>Eukaryota</taxon>
        <taxon>Metazoa</taxon>
        <taxon>Chordata</taxon>
        <taxon>Craniata</taxon>
        <taxon>Vertebrata</taxon>
        <taxon>Euteleostomi</taxon>
        <taxon>Actinopterygii</taxon>
        <taxon>Neopterygii</taxon>
        <taxon>Teleostei</taxon>
        <taxon>Protacanthopterygii</taxon>
        <taxon>Esociformes</taxon>
        <taxon>Umbridae</taxon>
        <taxon>Umbra</taxon>
    </lineage>
</organism>
<name>A0ABD0W286_UMBPY</name>
<protein>
    <submittedName>
        <fullName evidence="1">Uncharacterized protein</fullName>
    </submittedName>
</protein>
<comment type="caution">
    <text evidence="1">The sequence shown here is derived from an EMBL/GenBank/DDBJ whole genome shotgun (WGS) entry which is preliminary data.</text>
</comment>
<accession>A0ABD0W286</accession>
<sequence length="84" mass="9881">MLPRCVYYAIHKERERGSHYHWLNTICLYVARRSVWTPISVWILWLYSITSSIAGFSEHTIGRKEKTESILKTFFELPPLLAPA</sequence>
<evidence type="ECO:0000313" key="2">
    <source>
        <dbReference type="Proteomes" id="UP001557470"/>
    </source>
</evidence>
<reference evidence="1 2" key="1">
    <citation type="submission" date="2024-06" db="EMBL/GenBank/DDBJ databases">
        <authorList>
            <person name="Pan Q."/>
            <person name="Wen M."/>
            <person name="Jouanno E."/>
            <person name="Zahm M."/>
            <person name="Klopp C."/>
            <person name="Cabau C."/>
            <person name="Louis A."/>
            <person name="Berthelot C."/>
            <person name="Parey E."/>
            <person name="Roest Crollius H."/>
            <person name="Montfort J."/>
            <person name="Robinson-Rechavi M."/>
            <person name="Bouchez O."/>
            <person name="Lampietro C."/>
            <person name="Lopez Roques C."/>
            <person name="Donnadieu C."/>
            <person name="Postlethwait J."/>
            <person name="Bobe J."/>
            <person name="Verreycken H."/>
            <person name="Guiguen Y."/>
        </authorList>
    </citation>
    <scope>NUCLEOTIDE SEQUENCE [LARGE SCALE GENOMIC DNA]</scope>
    <source>
        <strain evidence="1">Up_M1</strain>
        <tissue evidence="1">Testis</tissue>
    </source>
</reference>
<evidence type="ECO:0000313" key="1">
    <source>
        <dbReference type="EMBL" id="KAL0962915.1"/>
    </source>
</evidence>
<dbReference type="Proteomes" id="UP001557470">
    <property type="component" value="Unassembled WGS sequence"/>
</dbReference>
<dbReference type="EMBL" id="JAGEUA010000011">
    <property type="protein sequence ID" value="KAL0962915.1"/>
    <property type="molecule type" value="Genomic_DNA"/>
</dbReference>